<keyword evidence="2" id="KW-1133">Transmembrane helix</keyword>
<organism evidence="3 4">
    <name type="scientific">Penicillium fimorum</name>
    <dbReference type="NCBI Taxonomy" id="1882269"/>
    <lineage>
        <taxon>Eukaryota</taxon>
        <taxon>Fungi</taxon>
        <taxon>Dikarya</taxon>
        <taxon>Ascomycota</taxon>
        <taxon>Pezizomycotina</taxon>
        <taxon>Eurotiomycetes</taxon>
        <taxon>Eurotiomycetidae</taxon>
        <taxon>Eurotiales</taxon>
        <taxon>Aspergillaceae</taxon>
        <taxon>Penicillium</taxon>
    </lineage>
</organism>
<reference evidence="3" key="1">
    <citation type="submission" date="2022-12" db="EMBL/GenBank/DDBJ databases">
        <authorList>
            <person name="Petersen C."/>
        </authorList>
    </citation>
    <scope>NUCLEOTIDE SEQUENCE</scope>
    <source>
        <strain evidence="3">IBT 29495</strain>
    </source>
</reference>
<comment type="caution">
    <text evidence="3">The sequence shown here is derived from an EMBL/GenBank/DDBJ whole genome shotgun (WGS) entry which is preliminary data.</text>
</comment>
<proteinExistence type="predicted"/>
<feature type="transmembrane region" description="Helical" evidence="2">
    <location>
        <begin position="94"/>
        <end position="119"/>
    </location>
</feature>
<dbReference type="PANTHER" id="PTHR35041">
    <property type="entry name" value="MEDIATOR OF RNA POLYMERASE II TRANSCRIPTION SUBUNIT 1"/>
    <property type="match status" value="1"/>
</dbReference>
<evidence type="ECO:0000313" key="4">
    <source>
        <dbReference type="Proteomes" id="UP001149954"/>
    </source>
</evidence>
<dbReference type="EMBL" id="JAPWDS010000006">
    <property type="protein sequence ID" value="KAJ5494550.1"/>
    <property type="molecule type" value="Genomic_DNA"/>
</dbReference>
<keyword evidence="4" id="KW-1185">Reference proteome</keyword>
<feature type="transmembrane region" description="Helical" evidence="2">
    <location>
        <begin position="161"/>
        <end position="182"/>
    </location>
</feature>
<dbReference type="PANTHER" id="PTHR35041:SF6">
    <property type="entry name" value="FORMYLMETHIONINE DEFORMYLASE-LIKE PROTEIN-RELATED"/>
    <property type="match status" value="1"/>
</dbReference>
<dbReference type="OrthoDB" id="5322539at2759"/>
<name>A0A9W9XL26_9EURO</name>
<evidence type="ECO:0000256" key="2">
    <source>
        <dbReference type="SAM" id="Phobius"/>
    </source>
</evidence>
<feature type="compositionally biased region" description="Polar residues" evidence="1">
    <location>
        <begin position="8"/>
        <end position="31"/>
    </location>
</feature>
<feature type="region of interest" description="Disordered" evidence="1">
    <location>
        <begin position="1"/>
        <end position="42"/>
    </location>
</feature>
<gene>
    <name evidence="3" type="ORF">N7463_010637</name>
</gene>
<keyword evidence="2" id="KW-0812">Transmembrane</keyword>
<protein>
    <recommendedName>
        <fullName evidence="5">Transmembrane protein</fullName>
    </recommendedName>
</protein>
<reference evidence="3" key="2">
    <citation type="journal article" date="2023" name="IMA Fungus">
        <title>Comparative genomic study of the Penicillium genus elucidates a diverse pangenome and 15 lateral gene transfer events.</title>
        <authorList>
            <person name="Petersen C."/>
            <person name="Sorensen T."/>
            <person name="Nielsen M.R."/>
            <person name="Sondergaard T.E."/>
            <person name="Sorensen J.L."/>
            <person name="Fitzpatrick D.A."/>
            <person name="Frisvad J.C."/>
            <person name="Nielsen K.L."/>
        </authorList>
    </citation>
    <scope>NUCLEOTIDE SEQUENCE</scope>
    <source>
        <strain evidence="3">IBT 29495</strain>
    </source>
</reference>
<accession>A0A9W9XL26</accession>
<dbReference type="Proteomes" id="UP001149954">
    <property type="component" value="Unassembled WGS sequence"/>
</dbReference>
<evidence type="ECO:0008006" key="5">
    <source>
        <dbReference type="Google" id="ProtNLM"/>
    </source>
</evidence>
<sequence length="619" mass="67836">MFRLSGNHAGNNTIPVENSDHNTPNQKTPGATTTTTYASPPRDGITPAAWGVGWLVPSMMVGPIFAGAIFSIGHHLYYQSLDRTRVNSVDQQTWAIRIGTGFAFLIKSFLVFAIGIAAAQVMWATLRRNFVKIRAIDGMFAVLSSPLALLTPDLWICAKTLILLAIMSWLIPLTVIITPATLTIDLLTTTNTTQVRVPTVNFVESFWRPWATYEGAGFISSPTASINRLFATVFSSAEVIPLSAPFPNSSYTLEFWGPSYKCQRFSEVMVEMQGKTFTDASNYNYNSFQEVWDYDTANTTSNLIYTMYSGVVSRVLNNTFFVYATGANSLWNENATQPTELVCQLWNTSYVVDLNFANAIQTLTPVSTEYVAPANWSSRAGSLATINTQGSTEVNGGFYLTHLLFSAIMESTILISSAGSVNTVLTSSLSSTWISTQISIMQTGLFACPEVWNSTQYSVMDLNIEQSATLCRNKTLARAIEDLSHNFTYSLLSLNAANTSVPVTISSPHNFYTYDSKNLLAAYLTALGVTVVCVIVGFFALRDNGVAQSTSFSSILMTTRNPELDDLAKGYCLGSGQLPDEIGDVKLRFGEVEGSEQYKRAAFGTQESVTHLSKGKDYY</sequence>
<evidence type="ECO:0000313" key="3">
    <source>
        <dbReference type="EMBL" id="KAJ5494550.1"/>
    </source>
</evidence>
<keyword evidence="2" id="KW-0472">Membrane</keyword>
<evidence type="ECO:0000256" key="1">
    <source>
        <dbReference type="SAM" id="MobiDB-lite"/>
    </source>
</evidence>
<feature type="transmembrane region" description="Helical" evidence="2">
    <location>
        <begin position="48"/>
        <end position="73"/>
    </location>
</feature>
<dbReference type="AlphaFoldDB" id="A0A9W9XL26"/>
<feature type="transmembrane region" description="Helical" evidence="2">
    <location>
        <begin position="131"/>
        <end position="149"/>
    </location>
</feature>
<feature type="transmembrane region" description="Helical" evidence="2">
    <location>
        <begin position="520"/>
        <end position="541"/>
    </location>
</feature>